<dbReference type="SUPFAM" id="SSF53098">
    <property type="entry name" value="Ribonuclease H-like"/>
    <property type="match status" value="1"/>
</dbReference>
<keyword evidence="3" id="KW-1185">Reference proteome</keyword>
<gene>
    <name evidence="2" type="ORF">ACFPZ3_31920</name>
</gene>
<dbReference type="PROSITE" id="PS50994">
    <property type="entry name" value="INTEGRASE"/>
    <property type="match status" value="1"/>
</dbReference>
<organism evidence="2 3">
    <name type="scientific">Nonomuraea insulae</name>
    <dbReference type="NCBI Taxonomy" id="1616787"/>
    <lineage>
        <taxon>Bacteria</taxon>
        <taxon>Bacillati</taxon>
        <taxon>Actinomycetota</taxon>
        <taxon>Actinomycetes</taxon>
        <taxon>Streptosporangiales</taxon>
        <taxon>Streptosporangiaceae</taxon>
        <taxon>Nonomuraea</taxon>
    </lineage>
</organism>
<evidence type="ECO:0000313" key="3">
    <source>
        <dbReference type="Proteomes" id="UP001596058"/>
    </source>
</evidence>
<sequence>MAYLTVTTTFSFLGLLPRTDRDKEIEILVLRHQLMVLQRQVTKPAFTPTDRYLLAGLLHRLPTERLRHLVLLVRPDTVLRWHRDLLRRRHAAASAPRGRGRPRTIRPIQLLVLRLARENASWGYRRIHGELAALSIKVAASTVWEILKAHGIDPAPERTATTWATFLRSQANALLACDFFEVRTLTGARLYVLAVIEHATRRIRVLGVTAHPTGQWVTQLGRNLAMDLQDVGSSAKFLIRDRDAKFAAAFDAVLADAGIRIVKSGVRLPRMNSIMERWIQTCRRELLDRTLIWNQHHLLHALREFETFYNEHRPHRALRQAAPLRPLPIPNAAPAQITALDIHRRDRLGGILKEYRHAAGPGRMINRHPQARR</sequence>
<dbReference type="InterPro" id="IPR036397">
    <property type="entry name" value="RNaseH_sf"/>
</dbReference>
<dbReference type="InterPro" id="IPR012337">
    <property type="entry name" value="RNaseH-like_sf"/>
</dbReference>
<name>A0ABW1CW09_9ACTN</name>
<dbReference type="InterPro" id="IPR001584">
    <property type="entry name" value="Integrase_cat-core"/>
</dbReference>
<evidence type="ECO:0000313" key="2">
    <source>
        <dbReference type="EMBL" id="MFC5828498.1"/>
    </source>
</evidence>
<accession>A0ABW1CW09</accession>
<dbReference type="Proteomes" id="UP001596058">
    <property type="component" value="Unassembled WGS sequence"/>
</dbReference>
<dbReference type="RefSeq" id="WP_379517998.1">
    <property type="nucleotide sequence ID" value="NZ_JBHSPA010000037.1"/>
</dbReference>
<dbReference type="EMBL" id="JBHSPA010000037">
    <property type="protein sequence ID" value="MFC5828498.1"/>
    <property type="molecule type" value="Genomic_DNA"/>
</dbReference>
<protein>
    <submittedName>
        <fullName evidence="2">Integrase core domain-containing protein</fullName>
    </submittedName>
</protein>
<comment type="caution">
    <text evidence="2">The sequence shown here is derived from an EMBL/GenBank/DDBJ whole genome shotgun (WGS) entry which is preliminary data.</text>
</comment>
<proteinExistence type="predicted"/>
<reference evidence="3" key="1">
    <citation type="journal article" date="2019" name="Int. J. Syst. Evol. Microbiol.">
        <title>The Global Catalogue of Microorganisms (GCM) 10K type strain sequencing project: providing services to taxonomists for standard genome sequencing and annotation.</title>
        <authorList>
            <consortium name="The Broad Institute Genomics Platform"/>
            <consortium name="The Broad Institute Genome Sequencing Center for Infectious Disease"/>
            <person name="Wu L."/>
            <person name="Ma J."/>
        </authorList>
    </citation>
    <scope>NUCLEOTIDE SEQUENCE [LARGE SCALE GENOMIC DNA]</scope>
    <source>
        <strain evidence="3">CCUG 53903</strain>
    </source>
</reference>
<feature type="domain" description="Integrase catalytic" evidence="1">
    <location>
        <begin position="152"/>
        <end position="331"/>
    </location>
</feature>
<evidence type="ECO:0000259" key="1">
    <source>
        <dbReference type="PROSITE" id="PS50994"/>
    </source>
</evidence>
<dbReference type="Pfam" id="PF13683">
    <property type="entry name" value="rve_3"/>
    <property type="match status" value="1"/>
</dbReference>
<dbReference type="Gene3D" id="3.30.420.10">
    <property type="entry name" value="Ribonuclease H-like superfamily/Ribonuclease H"/>
    <property type="match status" value="1"/>
</dbReference>